<dbReference type="RefSeq" id="WP_138245616.1">
    <property type="nucleotide sequence ID" value="NZ_CP040330.1"/>
</dbReference>
<dbReference type="Gene3D" id="3.30.470.20">
    <property type="entry name" value="ATP-grasp fold, B domain"/>
    <property type="match status" value="1"/>
</dbReference>
<dbReference type="OrthoDB" id="11959at2157"/>
<evidence type="ECO:0000313" key="9">
    <source>
        <dbReference type="Proteomes" id="UP000302218"/>
    </source>
</evidence>
<evidence type="ECO:0000256" key="6">
    <source>
        <dbReference type="SAM" id="MobiDB-lite"/>
    </source>
</evidence>
<dbReference type="PROSITE" id="PS00867">
    <property type="entry name" value="CPSASE_2"/>
    <property type="match status" value="1"/>
</dbReference>
<dbReference type="InterPro" id="IPR005479">
    <property type="entry name" value="CPAse_ATP-bd"/>
</dbReference>
<evidence type="ECO:0000256" key="3">
    <source>
        <dbReference type="ARBA" id="ARBA00022741"/>
    </source>
</evidence>
<evidence type="ECO:0000313" key="8">
    <source>
        <dbReference type="EMBL" id="QCS43147.1"/>
    </source>
</evidence>
<comment type="cofactor">
    <cofactor evidence="1">
        <name>Mn(2+)</name>
        <dbReference type="ChEBI" id="CHEBI:29035"/>
    </cofactor>
</comment>
<feature type="compositionally biased region" description="Basic and acidic residues" evidence="6">
    <location>
        <begin position="1"/>
        <end position="17"/>
    </location>
</feature>
<dbReference type="AlphaFoldDB" id="A0A4P8WI77"/>
<evidence type="ECO:0000256" key="1">
    <source>
        <dbReference type="ARBA" id="ARBA00001936"/>
    </source>
</evidence>
<dbReference type="Gene3D" id="3.30.1490.20">
    <property type="entry name" value="ATP-grasp fold, A domain"/>
    <property type="match status" value="1"/>
</dbReference>
<dbReference type="GO" id="GO:0016874">
    <property type="term" value="F:ligase activity"/>
    <property type="evidence" value="ECO:0007669"/>
    <property type="project" value="UniProtKB-KW"/>
</dbReference>
<keyword evidence="2" id="KW-0436">Ligase</keyword>
<keyword evidence="3 5" id="KW-0547">Nucleotide-binding</keyword>
<reference evidence="9" key="1">
    <citation type="submission" date="2019-05" db="EMBL/GenBank/DDBJ databases">
        <title>Genome sequence and methylation pattern of the halophilic Archaeon Natrinema versiforme BOL5-4.</title>
        <authorList>
            <person name="DasSarma P."/>
            <person name="Anton B.P."/>
            <person name="DasSarma S.L."/>
            <person name="Martinez F.L."/>
            <person name="Guzman D."/>
            <person name="Roberts R.J."/>
            <person name="DasSarma S."/>
        </authorList>
    </citation>
    <scope>NUCLEOTIDE SEQUENCE [LARGE SCALE GENOMIC DNA]</scope>
    <source>
        <strain evidence="9">BOL5-4</strain>
    </source>
</reference>
<evidence type="ECO:0000256" key="5">
    <source>
        <dbReference type="PROSITE-ProRule" id="PRU00409"/>
    </source>
</evidence>
<evidence type="ECO:0000256" key="4">
    <source>
        <dbReference type="ARBA" id="ARBA00022840"/>
    </source>
</evidence>
<evidence type="ECO:0000256" key="2">
    <source>
        <dbReference type="ARBA" id="ARBA00022598"/>
    </source>
</evidence>
<dbReference type="GO" id="GO:0046872">
    <property type="term" value="F:metal ion binding"/>
    <property type="evidence" value="ECO:0007669"/>
    <property type="project" value="InterPro"/>
</dbReference>
<dbReference type="Pfam" id="PF15632">
    <property type="entry name" value="ATPgrasp_Ter"/>
    <property type="match status" value="1"/>
</dbReference>
<accession>A0A4P8WI77</accession>
<dbReference type="PANTHER" id="PTHR43585:SF2">
    <property type="entry name" value="ATP-GRASP ENZYME FSQD"/>
    <property type="match status" value="1"/>
</dbReference>
<keyword evidence="4 5" id="KW-0067">ATP-binding</keyword>
<sequence>MEKRPPEHAQRQERPESETEEVTVLVTAAQRKPALAIARTLGKREYEVVVASHHRIAQSFFSRYATHTAVYTDPKRNERAFVADLLATVARYDVDVLLPTDHVTTISVLRFRDRFASDLSIPAVEYETLLATEDKARLLSIADDIGIPTPDTHRPGSLAELEEIAAEIDYPAVIKHNKGVGASGVQYVTSPAELRSAYDSSGESTQHIERDWPLVQEYVPGETHDVNALFAEGEPRVAFTAHRTSTFPRSGGRAVITESTREPELVDSATRLLEHLEWHGVAEVEFKLDADGDPKLMEINPRIWGNIDLAIRAGVDFPALLCDLALTGAVTPPMSYAVGRKVIWIDEGLASNLWASSGRLDYARYVAREYVTGAETPVELSDVAPHVVRLLQLGARGARAAVQGGWQTLASSVAGESGA</sequence>
<dbReference type="PANTHER" id="PTHR43585">
    <property type="entry name" value="FUMIPYRROLE BIOSYNTHESIS PROTEIN C"/>
    <property type="match status" value="1"/>
</dbReference>
<dbReference type="InterPro" id="IPR011761">
    <property type="entry name" value="ATP-grasp"/>
</dbReference>
<organism evidence="8 9">
    <name type="scientific">Natrinema versiforme</name>
    <dbReference type="NCBI Taxonomy" id="88724"/>
    <lineage>
        <taxon>Archaea</taxon>
        <taxon>Methanobacteriati</taxon>
        <taxon>Methanobacteriota</taxon>
        <taxon>Stenosarchaea group</taxon>
        <taxon>Halobacteria</taxon>
        <taxon>Halobacteriales</taxon>
        <taxon>Natrialbaceae</taxon>
        <taxon>Natrinema</taxon>
    </lineage>
</organism>
<dbReference type="Proteomes" id="UP000302218">
    <property type="component" value="Chromosome"/>
</dbReference>
<gene>
    <name evidence="8" type="ORF">FEJ81_12565</name>
</gene>
<dbReference type="InterPro" id="IPR052032">
    <property type="entry name" value="ATP-dep_AA_Ligase"/>
</dbReference>
<evidence type="ECO:0000259" key="7">
    <source>
        <dbReference type="PROSITE" id="PS50975"/>
    </source>
</evidence>
<feature type="region of interest" description="Disordered" evidence="6">
    <location>
        <begin position="1"/>
        <end position="21"/>
    </location>
</feature>
<dbReference type="InterPro" id="IPR013815">
    <property type="entry name" value="ATP_grasp_subdomain_1"/>
</dbReference>
<dbReference type="GeneID" id="40266120"/>
<proteinExistence type="predicted"/>
<dbReference type="Gene3D" id="3.40.50.20">
    <property type="match status" value="1"/>
</dbReference>
<name>A0A4P8WI77_9EURY</name>
<dbReference type="KEGG" id="nvr:FEJ81_12565"/>
<dbReference type="GO" id="GO:0005524">
    <property type="term" value="F:ATP binding"/>
    <property type="evidence" value="ECO:0007669"/>
    <property type="project" value="UniProtKB-UniRule"/>
</dbReference>
<feature type="domain" description="ATP-grasp" evidence="7">
    <location>
        <begin position="139"/>
        <end position="326"/>
    </location>
</feature>
<dbReference type="SUPFAM" id="SSF56059">
    <property type="entry name" value="Glutathione synthetase ATP-binding domain-like"/>
    <property type="match status" value="1"/>
</dbReference>
<dbReference type="EMBL" id="CP040330">
    <property type="protein sequence ID" value="QCS43147.1"/>
    <property type="molecule type" value="Genomic_DNA"/>
</dbReference>
<dbReference type="PROSITE" id="PS50975">
    <property type="entry name" value="ATP_GRASP"/>
    <property type="match status" value="1"/>
</dbReference>
<protein>
    <submittedName>
        <fullName evidence="8">ATP-grasp domain-containing protein</fullName>
    </submittedName>
</protein>